<dbReference type="InterPro" id="IPR005944">
    <property type="entry name" value="Pro_iminopeptidase"/>
</dbReference>
<dbReference type="GO" id="GO:0005737">
    <property type="term" value="C:cytoplasm"/>
    <property type="evidence" value="ECO:0007669"/>
    <property type="project" value="UniProtKB-SubCell"/>
</dbReference>
<evidence type="ECO:0000313" key="12">
    <source>
        <dbReference type="EMBL" id="MBB4921043.1"/>
    </source>
</evidence>
<dbReference type="PANTHER" id="PTHR43722:SF1">
    <property type="entry name" value="PROLINE IMINOPEPTIDASE"/>
    <property type="match status" value="1"/>
</dbReference>
<dbReference type="PANTHER" id="PTHR43722">
    <property type="entry name" value="PROLINE IMINOPEPTIDASE"/>
    <property type="match status" value="1"/>
</dbReference>
<evidence type="ECO:0000256" key="1">
    <source>
        <dbReference type="ARBA" id="ARBA00001585"/>
    </source>
</evidence>
<reference evidence="12 13" key="1">
    <citation type="submission" date="2020-08" db="EMBL/GenBank/DDBJ databases">
        <title>Sequencing the genomes of 1000 actinobacteria strains.</title>
        <authorList>
            <person name="Klenk H.-P."/>
        </authorList>
    </citation>
    <scope>NUCLEOTIDE SEQUENCE [LARGE SCALE GENOMIC DNA]</scope>
    <source>
        <strain evidence="12 13">DSM 41654</strain>
    </source>
</reference>
<keyword evidence="5 8" id="KW-0963">Cytoplasm</keyword>
<dbReference type="RefSeq" id="WP_184933435.1">
    <property type="nucleotide sequence ID" value="NZ_JACHJV010000001.1"/>
</dbReference>
<dbReference type="InterPro" id="IPR002410">
    <property type="entry name" value="Peptidase_S33"/>
</dbReference>
<dbReference type="Proteomes" id="UP000540506">
    <property type="component" value="Unassembled WGS sequence"/>
</dbReference>
<evidence type="ECO:0000256" key="7">
    <source>
        <dbReference type="ARBA" id="ARBA00022801"/>
    </source>
</evidence>
<evidence type="ECO:0000256" key="9">
    <source>
        <dbReference type="PIRSR" id="PIRSR006431-1"/>
    </source>
</evidence>
<dbReference type="GO" id="GO:0004177">
    <property type="term" value="F:aminopeptidase activity"/>
    <property type="evidence" value="ECO:0007669"/>
    <property type="project" value="UniProtKB-UniRule"/>
</dbReference>
<dbReference type="InterPro" id="IPR029058">
    <property type="entry name" value="AB_hydrolase_fold"/>
</dbReference>
<evidence type="ECO:0000313" key="13">
    <source>
        <dbReference type="Proteomes" id="UP000540506"/>
    </source>
</evidence>
<name>A0A7W7VSS7_KITKI</name>
<dbReference type="EC" id="3.4.11.5" evidence="8 10"/>
<dbReference type="InterPro" id="IPR000073">
    <property type="entry name" value="AB_hydrolase_1"/>
</dbReference>
<gene>
    <name evidence="12" type="ORF">FHR34_000036</name>
</gene>
<organism evidence="12 13">
    <name type="scientific">Kitasatospora kifunensis</name>
    <name type="common">Streptomyces kifunensis</name>
    <dbReference type="NCBI Taxonomy" id="58351"/>
    <lineage>
        <taxon>Bacteria</taxon>
        <taxon>Bacillati</taxon>
        <taxon>Actinomycetota</taxon>
        <taxon>Actinomycetes</taxon>
        <taxon>Kitasatosporales</taxon>
        <taxon>Streptomycetaceae</taxon>
        <taxon>Kitasatospora</taxon>
    </lineage>
</organism>
<protein>
    <recommendedName>
        <fullName evidence="8 10">Proline iminopeptidase</fullName>
        <shortName evidence="8">PIP</shortName>
        <ecNumber evidence="8 10">3.4.11.5</ecNumber>
    </recommendedName>
    <alternativeName>
        <fullName evidence="8">Prolyl aminopeptidase</fullName>
    </alternativeName>
</protein>
<dbReference type="GO" id="GO:0006508">
    <property type="term" value="P:proteolysis"/>
    <property type="evidence" value="ECO:0007669"/>
    <property type="project" value="UniProtKB-KW"/>
</dbReference>
<dbReference type="EMBL" id="JACHJV010000001">
    <property type="protein sequence ID" value="MBB4921043.1"/>
    <property type="molecule type" value="Genomic_DNA"/>
</dbReference>
<comment type="catalytic activity">
    <reaction evidence="1 8 10">
        <text>Release of N-terminal proline from a peptide.</text>
        <dbReference type="EC" id="3.4.11.5"/>
    </reaction>
</comment>
<evidence type="ECO:0000256" key="8">
    <source>
        <dbReference type="PIRNR" id="PIRNR006431"/>
    </source>
</evidence>
<sequence length="318" mass="35905">MEQYPAIEPYETGMLDVGDGHRVYWESCGNPEGTPALIVHGGPGSGNSPGSRRNWDPQRYRIIHLDQRHCGRSTPAASDPATPLTANTTRHLIADIEQLREHLGIERWVVYGSSWGTTVALVYAEAHPQRVRALILVYLLLARRGDLRWLYHEVGRYFPEQWQQFRSKVGIGHQDDLLAGYNQLLNESGDANVQREAARAWCDWEDTVRSLEPGWTPSARYQDPDFRMQFARLVTHYFSHDAWLTEDQILDDVHRLAGIPGVIIHGRVDTGNPVDMPWALAQGWPEADLRIMPGVGHTGHPPTLENILAATERFADAK</sequence>
<evidence type="ECO:0000256" key="6">
    <source>
        <dbReference type="ARBA" id="ARBA00022670"/>
    </source>
</evidence>
<keyword evidence="4 8" id="KW-0031">Aminopeptidase</keyword>
<keyword evidence="6 8" id="KW-0645">Protease</keyword>
<evidence type="ECO:0000256" key="5">
    <source>
        <dbReference type="ARBA" id="ARBA00022490"/>
    </source>
</evidence>
<dbReference type="Gene3D" id="3.40.50.1820">
    <property type="entry name" value="alpha/beta hydrolase"/>
    <property type="match status" value="1"/>
</dbReference>
<keyword evidence="7 8" id="KW-0378">Hydrolase</keyword>
<keyword evidence="13" id="KW-1185">Reference proteome</keyword>
<dbReference type="PRINTS" id="PR00793">
    <property type="entry name" value="PROAMNOPTASE"/>
</dbReference>
<evidence type="ECO:0000259" key="11">
    <source>
        <dbReference type="Pfam" id="PF00561"/>
    </source>
</evidence>
<feature type="domain" description="AB hydrolase-1" evidence="11">
    <location>
        <begin position="37"/>
        <end position="300"/>
    </location>
</feature>
<evidence type="ECO:0000256" key="3">
    <source>
        <dbReference type="ARBA" id="ARBA00010088"/>
    </source>
</evidence>
<accession>A0A7W7VSS7</accession>
<feature type="active site" description="Nucleophile" evidence="9">
    <location>
        <position position="114"/>
    </location>
</feature>
<dbReference type="SUPFAM" id="SSF53474">
    <property type="entry name" value="alpha/beta-Hydrolases"/>
    <property type="match status" value="1"/>
</dbReference>
<dbReference type="Pfam" id="PF00561">
    <property type="entry name" value="Abhydrolase_1"/>
    <property type="match status" value="1"/>
</dbReference>
<dbReference type="NCBIfam" id="TIGR01249">
    <property type="entry name" value="pro_imino_pep_1"/>
    <property type="match status" value="1"/>
</dbReference>
<comment type="caution">
    <text evidence="12">The sequence shown here is derived from an EMBL/GenBank/DDBJ whole genome shotgun (WGS) entry which is preliminary data.</text>
</comment>
<feature type="active site" evidence="9">
    <location>
        <position position="269"/>
    </location>
</feature>
<proteinExistence type="inferred from homology"/>
<dbReference type="PIRSF" id="PIRSF006431">
    <property type="entry name" value="Pept_S33"/>
    <property type="match status" value="1"/>
</dbReference>
<evidence type="ECO:0000256" key="4">
    <source>
        <dbReference type="ARBA" id="ARBA00022438"/>
    </source>
</evidence>
<comment type="similarity">
    <text evidence="3 8 10">Belongs to the peptidase S33 family.</text>
</comment>
<comment type="subcellular location">
    <subcellularLocation>
        <location evidence="2 8">Cytoplasm</location>
    </subcellularLocation>
</comment>
<evidence type="ECO:0000256" key="2">
    <source>
        <dbReference type="ARBA" id="ARBA00004496"/>
    </source>
</evidence>
<feature type="active site" description="Proton donor" evidence="9">
    <location>
        <position position="297"/>
    </location>
</feature>
<evidence type="ECO:0000256" key="10">
    <source>
        <dbReference type="RuleBase" id="RU003421"/>
    </source>
</evidence>
<dbReference type="AlphaFoldDB" id="A0A7W7VSS7"/>